<dbReference type="SUPFAM" id="SSF57850">
    <property type="entry name" value="RING/U-box"/>
    <property type="match status" value="1"/>
</dbReference>
<feature type="repeat" description="WD" evidence="3">
    <location>
        <begin position="60"/>
        <end position="101"/>
    </location>
</feature>
<dbReference type="PROSITE" id="PS00678">
    <property type="entry name" value="WD_REPEATS_1"/>
    <property type="match status" value="5"/>
</dbReference>
<proteinExistence type="predicted"/>
<dbReference type="Proteomes" id="UP000291343">
    <property type="component" value="Unassembled WGS sequence"/>
</dbReference>
<dbReference type="Pfam" id="PF04564">
    <property type="entry name" value="U-box"/>
    <property type="match status" value="1"/>
</dbReference>
<feature type="repeat" description="WD" evidence="3">
    <location>
        <begin position="14"/>
        <end position="45"/>
    </location>
</feature>
<dbReference type="PROSITE" id="PS51698">
    <property type="entry name" value="U_BOX"/>
    <property type="match status" value="1"/>
</dbReference>
<feature type="repeat" description="WD" evidence="3">
    <location>
        <begin position="609"/>
        <end position="651"/>
    </location>
</feature>
<protein>
    <recommendedName>
        <fullName evidence="4">U-box domain-containing protein</fullName>
    </recommendedName>
</protein>
<dbReference type="STRING" id="195883.A0A482X8P7"/>
<dbReference type="SMR" id="A0A482X8P7"/>
<name>A0A482X8P7_LAOST</name>
<dbReference type="Pfam" id="PF00400">
    <property type="entry name" value="WD40"/>
    <property type="match status" value="11"/>
</dbReference>
<keyword evidence="2" id="KW-0677">Repeat</keyword>
<dbReference type="EMBL" id="QKKF02015641">
    <property type="protein sequence ID" value="RZF42039.1"/>
    <property type="molecule type" value="Genomic_DNA"/>
</dbReference>
<feature type="repeat" description="WD" evidence="3">
    <location>
        <begin position="420"/>
        <end position="461"/>
    </location>
</feature>
<dbReference type="OrthoDB" id="10064100at2759"/>
<dbReference type="PANTHER" id="PTHR19848:SF8">
    <property type="entry name" value="F-BOX AND WD REPEAT DOMAIN CONTAINING 7"/>
    <property type="match status" value="1"/>
</dbReference>
<feature type="repeat" description="WD" evidence="3">
    <location>
        <begin position="299"/>
        <end position="330"/>
    </location>
</feature>
<dbReference type="SMART" id="SM00320">
    <property type="entry name" value="WD40"/>
    <property type="match status" value="14"/>
</dbReference>
<keyword evidence="1 3" id="KW-0853">WD repeat</keyword>
<gene>
    <name evidence="5" type="ORF">LSTR_LSTR006632</name>
</gene>
<feature type="repeat" description="WD" evidence="3">
    <location>
        <begin position="505"/>
        <end position="536"/>
    </location>
</feature>
<feature type="repeat" description="WD" evidence="3">
    <location>
        <begin position="652"/>
        <end position="685"/>
    </location>
</feature>
<dbReference type="InterPro" id="IPR020472">
    <property type="entry name" value="WD40_PAC1"/>
</dbReference>
<dbReference type="PRINTS" id="PR00320">
    <property type="entry name" value="GPROTEINBRPT"/>
</dbReference>
<dbReference type="InterPro" id="IPR019775">
    <property type="entry name" value="WD40_repeat_CS"/>
</dbReference>
<dbReference type="InterPro" id="IPR015943">
    <property type="entry name" value="WD40/YVTN_repeat-like_dom_sf"/>
</dbReference>
<dbReference type="GO" id="GO:0016567">
    <property type="term" value="P:protein ubiquitination"/>
    <property type="evidence" value="ECO:0007669"/>
    <property type="project" value="InterPro"/>
</dbReference>
<sequence>MPPDLGQISIIQKLNYHTSDVTTCDFGKDLHLASGSGDKSVCVWEWKPGLGYVDTTYSPLTGHKYSVTSVRFSPEGSLLASASIDGTAIVWNVKTGESIATFVHSGGNGVRACCFSNNNVLATAGDDGTICLWDLVSRSLVSSTGRSVVGHEETVQSICFSPDASCLLTGDVGGQLKLWSSTSFSGCLSVINDAHDLGVLGIDFAPNYQQTSVGKNRNRVFKVLTCGTDHLVKLWKVYSLENEELDKTGNFECIAQFVGHSSAVTGVCFDSTGCLAASSSLDKTARLWDITTKKCLKVLEGHSRFVACCAFSRDQNLLATGSNDKSLLIWALIGSISIESCLVSPSNPATSRGKEETVMKQALMENNQVKLWQRLDNTSTSFNTCDFLGNHLLAAGGSGRSVLLWRRKNDRFVEADLSPLEGHRYTINQLEFSSDGKLLATCSLDGTALIWDVQTGSVLRNGFQVSGGGMRTARFSPDCRLLITGGDDELVSIYRTDTCEIVITLTGHTEAISCVAFTSDSYYLVSCCSAGNIRVWCAVPLSNICLALVENAHDLGVASCDFATVNHRVPRDGEKRYLLATCGNDSLVKMWQIQVIDELSAKVTLSCQLSGHGGNVTCVRFSPGQSEVLASTATDKTCRIWDAYTGECVHVLDQHGSVLTCCAFSSDASFLATGSLDKSILVWELPKELAFQNFVASRVQDFQKETDSKADYVNGVRELFSEENLPPPDLNDINLYEASPNEILKKYEIDDDLRNKMSTKLVVLMRREKASTLNTPEEFTCPITHQLMREPVMCVDGYNYERSAIESWFASGRETSPMTNNAVHSTTLVPNQKLQQAISEFLNH</sequence>
<accession>A0A482X8P7</accession>
<feature type="repeat" description="WD" evidence="3">
    <location>
        <begin position="257"/>
        <end position="298"/>
    </location>
</feature>
<dbReference type="CDD" id="cd16655">
    <property type="entry name" value="RING-Ubox_WDSUB1-like"/>
    <property type="match status" value="1"/>
</dbReference>
<evidence type="ECO:0000256" key="2">
    <source>
        <dbReference type="ARBA" id="ARBA00022737"/>
    </source>
</evidence>
<comment type="caution">
    <text evidence="5">The sequence shown here is derived from an EMBL/GenBank/DDBJ whole genome shotgun (WGS) entry which is preliminary data.</text>
</comment>
<evidence type="ECO:0000256" key="1">
    <source>
        <dbReference type="ARBA" id="ARBA00022574"/>
    </source>
</evidence>
<dbReference type="PROSITE" id="PS50082">
    <property type="entry name" value="WD_REPEATS_2"/>
    <property type="match status" value="10"/>
</dbReference>
<dbReference type="InterPro" id="IPR036322">
    <property type="entry name" value="WD40_repeat_dom_sf"/>
</dbReference>
<keyword evidence="6" id="KW-1185">Reference proteome</keyword>
<reference evidence="5 6" key="1">
    <citation type="journal article" date="2017" name="Gigascience">
        <title>Genome sequence of the small brown planthopper, Laodelphax striatellus.</title>
        <authorList>
            <person name="Zhu J."/>
            <person name="Jiang F."/>
            <person name="Wang X."/>
            <person name="Yang P."/>
            <person name="Bao Y."/>
            <person name="Zhao W."/>
            <person name="Wang W."/>
            <person name="Lu H."/>
            <person name="Wang Q."/>
            <person name="Cui N."/>
            <person name="Li J."/>
            <person name="Chen X."/>
            <person name="Luo L."/>
            <person name="Yu J."/>
            <person name="Kang L."/>
            <person name="Cui F."/>
        </authorList>
    </citation>
    <scope>NUCLEOTIDE SEQUENCE [LARGE SCALE GENOMIC DNA]</scope>
    <source>
        <strain evidence="5">Lst14</strain>
    </source>
</reference>
<feature type="repeat" description="WD" evidence="3">
    <location>
        <begin position="148"/>
        <end position="180"/>
    </location>
</feature>
<dbReference type="PROSITE" id="PS50294">
    <property type="entry name" value="WD_REPEATS_REGION"/>
    <property type="match status" value="8"/>
</dbReference>
<dbReference type="InParanoid" id="A0A482X8P7"/>
<dbReference type="AlphaFoldDB" id="A0A482X8P7"/>
<dbReference type="Gene3D" id="3.30.40.10">
    <property type="entry name" value="Zinc/RING finger domain, C3HC4 (zinc finger)"/>
    <property type="match status" value="1"/>
</dbReference>
<dbReference type="SMART" id="SM00504">
    <property type="entry name" value="Ubox"/>
    <property type="match status" value="1"/>
</dbReference>
<dbReference type="PANTHER" id="PTHR19848">
    <property type="entry name" value="WD40 REPEAT PROTEIN"/>
    <property type="match status" value="1"/>
</dbReference>
<feature type="repeat" description="WD" evidence="3">
    <location>
        <begin position="117"/>
        <end position="143"/>
    </location>
</feature>
<evidence type="ECO:0000259" key="4">
    <source>
        <dbReference type="PROSITE" id="PS51698"/>
    </source>
</evidence>
<dbReference type="Gene3D" id="2.130.10.10">
    <property type="entry name" value="YVTN repeat-like/Quinoprotein amine dehydrogenase"/>
    <property type="match status" value="5"/>
</dbReference>
<evidence type="ECO:0000313" key="5">
    <source>
        <dbReference type="EMBL" id="RZF42039.1"/>
    </source>
</evidence>
<dbReference type="SUPFAM" id="SSF50978">
    <property type="entry name" value="WD40 repeat-like"/>
    <property type="match status" value="3"/>
</dbReference>
<dbReference type="InterPro" id="IPR003613">
    <property type="entry name" value="Ubox_domain"/>
</dbReference>
<dbReference type="CDD" id="cd00200">
    <property type="entry name" value="WD40"/>
    <property type="match status" value="2"/>
</dbReference>
<feature type="domain" description="U-box" evidence="4">
    <location>
        <begin position="774"/>
        <end position="844"/>
    </location>
</feature>
<evidence type="ECO:0000256" key="3">
    <source>
        <dbReference type="PROSITE-ProRule" id="PRU00221"/>
    </source>
</evidence>
<dbReference type="GO" id="GO:0004842">
    <property type="term" value="F:ubiquitin-protein transferase activity"/>
    <property type="evidence" value="ECO:0007669"/>
    <property type="project" value="InterPro"/>
</dbReference>
<dbReference type="InterPro" id="IPR001680">
    <property type="entry name" value="WD40_rpt"/>
</dbReference>
<dbReference type="InterPro" id="IPR013083">
    <property type="entry name" value="Znf_RING/FYVE/PHD"/>
</dbReference>
<evidence type="ECO:0000313" key="6">
    <source>
        <dbReference type="Proteomes" id="UP000291343"/>
    </source>
</evidence>
<organism evidence="5 6">
    <name type="scientific">Laodelphax striatellus</name>
    <name type="common">Small brown planthopper</name>
    <name type="synonym">Delphax striatella</name>
    <dbReference type="NCBI Taxonomy" id="195883"/>
    <lineage>
        <taxon>Eukaryota</taxon>
        <taxon>Metazoa</taxon>
        <taxon>Ecdysozoa</taxon>
        <taxon>Arthropoda</taxon>
        <taxon>Hexapoda</taxon>
        <taxon>Insecta</taxon>
        <taxon>Pterygota</taxon>
        <taxon>Neoptera</taxon>
        <taxon>Paraneoptera</taxon>
        <taxon>Hemiptera</taxon>
        <taxon>Auchenorrhyncha</taxon>
        <taxon>Fulgoroidea</taxon>
        <taxon>Delphacidae</taxon>
        <taxon>Criomorphinae</taxon>
        <taxon>Laodelphax</taxon>
    </lineage>
</organism>